<comment type="caution">
    <text evidence="1">The sequence shown here is derived from an EMBL/GenBank/DDBJ whole genome shotgun (WGS) entry which is preliminary data.</text>
</comment>
<name>A0A364VD02_9CORY</name>
<reference evidence="1 2" key="1">
    <citation type="journal article" date="2018" name="Syst. Appl. Microbiol.">
        <title>Corynebacterium heidelbergense sp. nov., isolated from the preen glands of Egyptian geese (Alopochen aegyptiacus).</title>
        <authorList>
            <person name="Braun M.S."/>
            <person name="Wang E."/>
            <person name="Zimmermann S."/>
            <person name="Wink M."/>
        </authorList>
    </citation>
    <scope>NUCLEOTIDE SEQUENCE [LARGE SCALE GENOMIC DNA]</scope>
    <source>
        <strain evidence="1 2">DSM 104638</strain>
    </source>
</reference>
<dbReference type="RefSeq" id="WP_112769089.1">
    <property type="nucleotide sequence ID" value="NZ_CP063191.1"/>
</dbReference>
<dbReference type="NCBIfam" id="TIGR03941">
    <property type="entry name" value="tRNA_deam_assoc"/>
    <property type="match status" value="1"/>
</dbReference>
<dbReference type="AlphaFoldDB" id="A0A364VD02"/>
<proteinExistence type="predicted"/>
<accession>A0A364VD02</accession>
<evidence type="ECO:0000313" key="1">
    <source>
        <dbReference type="EMBL" id="RAV34446.1"/>
    </source>
</evidence>
<evidence type="ECO:0008006" key="3">
    <source>
        <dbReference type="Google" id="ProtNLM"/>
    </source>
</evidence>
<dbReference type="OrthoDB" id="5189541at2"/>
<sequence>MTDYADDELDGPTFAVAALSDGAHWEVRELPDSATNSLDELASHLRSSRSEGPVVGLVCVDDDWCAIIRPVPGKVRLLISDATAALDDYLATDMLDELDVDTPDEQEAEESEEPWPEGEFDLLEDLGASEQVLSVIFDDEELYASEQLLRVAEELGFAEELAQVADLELE</sequence>
<dbReference type="InterPro" id="IPR023869">
    <property type="entry name" value="tRNA_Adeno_NH3ase_assoc_put"/>
</dbReference>
<organism evidence="1 2">
    <name type="scientific">Corynebacterium heidelbergense</name>
    <dbReference type="NCBI Taxonomy" id="2055947"/>
    <lineage>
        <taxon>Bacteria</taxon>
        <taxon>Bacillati</taxon>
        <taxon>Actinomycetota</taxon>
        <taxon>Actinomycetes</taxon>
        <taxon>Mycobacteriales</taxon>
        <taxon>Corynebacteriaceae</taxon>
        <taxon>Corynebacterium</taxon>
    </lineage>
</organism>
<dbReference type="Proteomes" id="UP000251047">
    <property type="component" value="Unassembled WGS sequence"/>
</dbReference>
<gene>
    <name evidence="1" type="ORF">CWC39_03285</name>
</gene>
<protein>
    <recommendedName>
        <fullName evidence="3">tRNA adenosine deaminase</fullName>
    </recommendedName>
</protein>
<evidence type="ECO:0000313" key="2">
    <source>
        <dbReference type="Proteomes" id="UP000251047"/>
    </source>
</evidence>
<dbReference type="EMBL" id="PHQP01000015">
    <property type="protein sequence ID" value="RAV34446.1"/>
    <property type="molecule type" value="Genomic_DNA"/>
</dbReference>